<dbReference type="Gene3D" id="3.40.50.300">
    <property type="entry name" value="P-loop containing nucleotide triphosphate hydrolases"/>
    <property type="match status" value="1"/>
</dbReference>
<evidence type="ECO:0000256" key="1">
    <source>
        <dbReference type="ARBA" id="ARBA00004202"/>
    </source>
</evidence>
<evidence type="ECO:0000256" key="3">
    <source>
        <dbReference type="ARBA" id="ARBA00022475"/>
    </source>
</evidence>
<dbReference type="GO" id="GO:0005886">
    <property type="term" value="C:plasma membrane"/>
    <property type="evidence" value="ECO:0007669"/>
    <property type="project" value="UniProtKB-SubCell"/>
</dbReference>
<dbReference type="RefSeq" id="WP_068162903.1">
    <property type="nucleotide sequence ID" value="NZ_JXJX01000008.1"/>
</dbReference>
<dbReference type="Pfam" id="PF00005">
    <property type="entry name" value="ABC_tran"/>
    <property type="match status" value="1"/>
</dbReference>
<dbReference type="InterPro" id="IPR030679">
    <property type="entry name" value="ABC_ATPase_HisP-typ"/>
</dbReference>
<evidence type="ECO:0000259" key="7">
    <source>
        <dbReference type="PROSITE" id="PS50893"/>
    </source>
</evidence>
<dbReference type="GO" id="GO:0015424">
    <property type="term" value="F:ABC-type amino acid transporter activity"/>
    <property type="evidence" value="ECO:0007669"/>
    <property type="project" value="InterPro"/>
</dbReference>
<dbReference type="OrthoDB" id="1679618at2"/>
<dbReference type="PANTHER" id="PTHR43166">
    <property type="entry name" value="AMINO ACID IMPORT ATP-BINDING PROTEIN"/>
    <property type="match status" value="1"/>
</dbReference>
<keyword evidence="2" id="KW-0813">Transport</keyword>
<keyword evidence="4" id="KW-0547">Nucleotide-binding</keyword>
<dbReference type="InterPro" id="IPR027417">
    <property type="entry name" value="P-loop_NTPase"/>
</dbReference>
<dbReference type="FunFam" id="3.40.50.300:FF:000020">
    <property type="entry name" value="Amino acid ABC transporter ATP-binding component"/>
    <property type="match status" value="1"/>
</dbReference>
<dbReference type="InterPro" id="IPR017871">
    <property type="entry name" value="ABC_transporter-like_CS"/>
</dbReference>
<dbReference type="GO" id="GO:0016887">
    <property type="term" value="F:ATP hydrolysis activity"/>
    <property type="evidence" value="ECO:0007669"/>
    <property type="project" value="InterPro"/>
</dbReference>
<proteinExistence type="predicted"/>
<evidence type="ECO:0000256" key="2">
    <source>
        <dbReference type="ARBA" id="ARBA00022448"/>
    </source>
</evidence>
<protein>
    <recommendedName>
        <fullName evidence="7">ABC transporter domain-containing protein</fullName>
    </recommendedName>
</protein>
<evidence type="ECO:0000256" key="4">
    <source>
        <dbReference type="ARBA" id="ARBA00022741"/>
    </source>
</evidence>
<dbReference type="CDD" id="cd03262">
    <property type="entry name" value="ABC_HisP_GlnQ"/>
    <property type="match status" value="1"/>
</dbReference>
<dbReference type="AlphaFoldDB" id="A0A2A5RZ66"/>
<sequence>MANQIEITDVHKSFGNHKILKGVNVVVQEGEVVCILGPSGSGKTTFLRCINFLERANAGRIILGDNRVDFSAATKKSIKAIRMNTAMVFQGYELFKHMTILQNVMEGLVTVRKVPKKKAMSVAMKALEKVGLADKASAYPSQLSGGQQQRIGIARAMALEPELMLFDEPTSALDPELVDEVLAIMKELAASGRTMIIVTHEMQFAYEVADKIIFMADGKVLESGTPDEVFNHPKEQRTQEFLSRLNFS</sequence>
<comment type="subcellular location">
    <subcellularLocation>
        <location evidence="1">Cell membrane</location>
        <topology evidence="1">Peripheral membrane protein</topology>
    </subcellularLocation>
</comment>
<dbReference type="InterPro" id="IPR003593">
    <property type="entry name" value="AAA+_ATPase"/>
</dbReference>
<dbReference type="EMBL" id="JXJX01000008">
    <property type="protein sequence ID" value="PCS06505.1"/>
    <property type="molecule type" value="Genomic_DNA"/>
</dbReference>
<comment type="caution">
    <text evidence="8">The sequence shown here is derived from an EMBL/GenBank/DDBJ whole genome shotgun (WGS) entry which is preliminary data.</text>
</comment>
<keyword evidence="5" id="KW-0067">ATP-binding</keyword>
<reference evidence="8 9" key="1">
    <citation type="submission" date="2014-12" db="EMBL/GenBank/DDBJ databases">
        <title>Draft genome sequences of 10 type strains of Lactococcus.</title>
        <authorList>
            <person name="Sun Z."/>
            <person name="Zhong Z."/>
            <person name="Liu W."/>
            <person name="Zhang W."/>
            <person name="Zhang H."/>
        </authorList>
    </citation>
    <scope>NUCLEOTIDE SEQUENCE [LARGE SCALE GENOMIC DNA]</scope>
    <source>
        <strain evidence="8 9">DSM 20686</strain>
    </source>
</reference>
<dbReference type="InterPro" id="IPR050086">
    <property type="entry name" value="MetN_ABC_transporter-like"/>
</dbReference>
<dbReference type="SMART" id="SM00382">
    <property type="entry name" value="AAA"/>
    <property type="match status" value="1"/>
</dbReference>
<feature type="domain" description="ABC transporter" evidence="7">
    <location>
        <begin position="5"/>
        <end position="242"/>
    </location>
</feature>
<keyword evidence="3" id="KW-1003">Cell membrane</keyword>
<dbReference type="PROSITE" id="PS50893">
    <property type="entry name" value="ABC_TRANSPORTER_2"/>
    <property type="match status" value="1"/>
</dbReference>
<dbReference type="InterPro" id="IPR003439">
    <property type="entry name" value="ABC_transporter-like_ATP-bd"/>
</dbReference>
<organism evidence="8 9">
    <name type="scientific">Pseudolactococcus plantarum</name>
    <dbReference type="NCBI Taxonomy" id="1365"/>
    <lineage>
        <taxon>Bacteria</taxon>
        <taxon>Bacillati</taxon>
        <taxon>Bacillota</taxon>
        <taxon>Bacilli</taxon>
        <taxon>Lactobacillales</taxon>
        <taxon>Streptococcaceae</taxon>
        <taxon>Pseudolactococcus</taxon>
    </lineage>
</organism>
<name>A0A2A5RZ66_9LACT</name>
<dbReference type="SUPFAM" id="SSF52540">
    <property type="entry name" value="P-loop containing nucleoside triphosphate hydrolases"/>
    <property type="match status" value="1"/>
</dbReference>
<dbReference type="PANTHER" id="PTHR43166:SF35">
    <property type="entry name" value="L-CYSTINE IMPORT ATP-BINDING PROTEIN TCYN"/>
    <property type="match status" value="1"/>
</dbReference>
<keyword evidence="6" id="KW-0472">Membrane</keyword>
<evidence type="ECO:0000313" key="9">
    <source>
        <dbReference type="Proteomes" id="UP000242246"/>
    </source>
</evidence>
<evidence type="ECO:0000256" key="5">
    <source>
        <dbReference type="ARBA" id="ARBA00022840"/>
    </source>
</evidence>
<dbReference type="PIRSF" id="PIRSF039085">
    <property type="entry name" value="ABC_ATPase_HisP"/>
    <property type="match status" value="1"/>
</dbReference>
<dbReference type="Proteomes" id="UP000242246">
    <property type="component" value="Unassembled WGS sequence"/>
</dbReference>
<gene>
    <name evidence="8" type="ORF">RU87_GL001714</name>
</gene>
<keyword evidence="9" id="KW-1185">Reference proteome</keyword>
<dbReference type="STRING" id="1348632.GCA_001591745_01154"/>
<dbReference type="PROSITE" id="PS00211">
    <property type="entry name" value="ABC_TRANSPORTER_1"/>
    <property type="match status" value="1"/>
</dbReference>
<evidence type="ECO:0000313" key="8">
    <source>
        <dbReference type="EMBL" id="PCS06505.1"/>
    </source>
</evidence>
<evidence type="ECO:0000256" key="6">
    <source>
        <dbReference type="ARBA" id="ARBA00023136"/>
    </source>
</evidence>
<dbReference type="GO" id="GO:0005524">
    <property type="term" value="F:ATP binding"/>
    <property type="evidence" value="ECO:0007669"/>
    <property type="project" value="UniProtKB-KW"/>
</dbReference>
<accession>A0A2A5RZ66</accession>